<dbReference type="InterPro" id="IPR044855">
    <property type="entry name" value="CoA-Trfase_III_dom3_sf"/>
</dbReference>
<evidence type="ECO:0000313" key="2">
    <source>
        <dbReference type="EMBL" id="MDI2030609.1"/>
    </source>
</evidence>
<organism evidence="2 3">
    <name type="scientific">Saccharopolyspora ipomoeae</name>
    <dbReference type="NCBI Taxonomy" id="3042027"/>
    <lineage>
        <taxon>Bacteria</taxon>
        <taxon>Bacillati</taxon>
        <taxon>Actinomycetota</taxon>
        <taxon>Actinomycetes</taxon>
        <taxon>Pseudonocardiales</taxon>
        <taxon>Pseudonocardiaceae</taxon>
        <taxon>Saccharopolyspora</taxon>
    </lineage>
</organism>
<evidence type="ECO:0000256" key="1">
    <source>
        <dbReference type="ARBA" id="ARBA00022679"/>
    </source>
</evidence>
<dbReference type="InterPro" id="IPR003673">
    <property type="entry name" value="CoA-Trfase_fam_III"/>
</dbReference>
<dbReference type="PANTHER" id="PTHR48207">
    <property type="entry name" value="SUCCINATE--HYDROXYMETHYLGLUTARATE COA-TRANSFERASE"/>
    <property type="match status" value="1"/>
</dbReference>
<sequence>MVAVAVQERRVTNVNYIIFFLDGSAAVRRSKLPAQTRIKGTTWAAGYRHGFTPCPTDATLTVDAQGPAQPGRVRGARRLTDRARSYYIKYDSNLAVKAGTMQHKPLDGIRILEIGGYIALPFGTSFLCALGAEVVKVERPVTGEDFRRHQNDRSPYFRQYNTGKRSISVDLKTREGIAVVKALVPFFDVVLENLRPGKVAAMGLGPEDCRALRPDIVYGSVTGFGTTGPLADRPAYDTIGHAFGGLYSLFSDSGRPQLAGGLSADLVTGLSTATGVLAALVGRLKTGQPQRMETSIMEAVSVLTTDGITQAFELGEDPTRTSRHPQAQNFCVPTSSGEYLAVHLSSSQKFWTSLCRAMDRMDLAEDPRFAEYRPREANYFELTPIVEAEFATKSKEHWEKVLTENDVPFAPVLSMNGYLDHEQVQHLELVERQDDGLALLRPPWKFDGQRPDRAGRAPKVGADTREVASEVLTAHEIDELLASGVLYADES</sequence>
<dbReference type="SUPFAM" id="SSF89796">
    <property type="entry name" value="CoA-transferase family III (CaiB/BaiF)"/>
    <property type="match status" value="1"/>
</dbReference>
<gene>
    <name evidence="2" type="ORF">QFW96_18390</name>
</gene>
<dbReference type="InterPro" id="IPR050483">
    <property type="entry name" value="CoA-transferase_III_domain"/>
</dbReference>
<comment type="caution">
    <text evidence="2">The sequence shown here is derived from an EMBL/GenBank/DDBJ whole genome shotgun (WGS) entry which is preliminary data.</text>
</comment>
<protein>
    <submittedName>
        <fullName evidence="2">CaiB/BaiF CoA-transferase family protein</fullName>
    </submittedName>
</protein>
<dbReference type="Proteomes" id="UP001237595">
    <property type="component" value="Unassembled WGS sequence"/>
</dbReference>
<dbReference type="Gene3D" id="3.30.1540.10">
    <property type="entry name" value="formyl-coa transferase, domain 3"/>
    <property type="match status" value="1"/>
</dbReference>
<dbReference type="EMBL" id="JASAOF010000011">
    <property type="protein sequence ID" value="MDI2030609.1"/>
    <property type="molecule type" value="Genomic_DNA"/>
</dbReference>
<reference evidence="2 3" key="1">
    <citation type="submission" date="2023-04" db="EMBL/GenBank/DDBJ databases">
        <title>Draft genome sequence of Saccharopolyspora sp. TS4A08 isolated from sweet potato rhizospheric soil.</title>
        <authorList>
            <person name="Suksaard P."/>
            <person name="Duangmal K."/>
        </authorList>
    </citation>
    <scope>NUCLEOTIDE SEQUENCE [LARGE SCALE GENOMIC DNA]</scope>
    <source>
        <strain evidence="2 3">TS4A08</strain>
    </source>
</reference>
<accession>A0ABT6PRL9</accession>
<name>A0ABT6PRL9_9PSEU</name>
<dbReference type="Pfam" id="PF02515">
    <property type="entry name" value="CoA_transf_3"/>
    <property type="match status" value="1"/>
</dbReference>
<dbReference type="Gene3D" id="3.40.50.10540">
    <property type="entry name" value="Crotonobetainyl-coa:carnitine coa-transferase, domain 1"/>
    <property type="match status" value="1"/>
</dbReference>
<dbReference type="PANTHER" id="PTHR48207:SF3">
    <property type="entry name" value="SUCCINATE--HYDROXYMETHYLGLUTARATE COA-TRANSFERASE"/>
    <property type="match status" value="1"/>
</dbReference>
<keyword evidence="3" id="KW-1185">Reference proteome</keyword>
<proteinExistence type="predicted"/>
<dbReference type="RefSeq" id="WP_281456922.1">
    <property type="nucleotide sequence ID" value="NZ_JASAOF010000011.1"/>
</dbReference>
<evidence type="ECO:0000313" key="3">
    <source>
        <dbReference type="Proteomes" id="UP001237595"/>
    </source>
</evidence>
<dbReference type="InterPro" id="IPR023606">
    <property type="entry name" value="CoA-Trfase_III_dom_1_sf"/>
</dbReference>
<keyword evidence="1" id="KW-0808">Transferase</keyword>